<organism evidence="4 5">
    <name type="scientific">Enhygromyxa salina</name>
    <dbReference type="NCBI Taxonomy" id="215803"/>
    <lineage>
        <taxon>Bacteria</taxon>
        <taxon>Pseudomonadati</taxon>
        <taxon>Myxococcota</taxon>
        <taxon>Polyangia</taxon>
        <taxon>Nannocystales</taxon>
        <taxon>Nannocystaceae</taxon>
        <taxon>Enhygromyxa</taxon>
    </lineage>
</organism>
<comment type="similarity">
    <text evidence="1">Belongs to the NAD(P)H dehydrogenase (quinone) family.</text>
</comment>
<dbReference type="Gene3D" id="3.40.50.360">
    <property type="match status" value="1"/>
</dbReference>
<feature type="domain" description="Flavodoxin-like fold" evidence="3">
    <location>
        <begin position="1"/>
        <end position="138"/>
    </location>
</feature>
<gene>
    <name evidence="4" type="ORF">DB30_04984</name>
</gene>
<dbReference type="GO" id="GO:0005829">
    <property type="term" value="C:cytosol"/>
    <property type="evidence" value="ECO:0007669"/>
    <property type="project" value="TreeGrafter"/>
</dbReference>
<dbReference type="SUPFAM" id="SSF52218">
    <property type="entry name" value="Flavoproteins"/>
    <property type="match status" value="1"/>
</dbReference>
<dbReference type="Pfam" id="PF02525">
    <property type="entry name" value="Flavodoxin_2"/>
    <property type="match status" value="1"/>
</dbReference>
<evidence type="ECO:0000256" key="1">
    <source>
        <dbReference type="ARBA" id="ARBA00006252"/>
    </source>
</evidence>
<dbReference type="AlphaFoldDB" id="A0A0C2D7Y3"/>
<dbReference type="PANTHER" id="PTHR10204">
    <property type="entry name" value="NAD P H OXIDOREDUCTASE-RELATED"/>
    <property type="match status" value="1"/>
</dbReference>
<dbReference type="EMBL" id="JMCC02000043">
    <property type="protein sequence ID" value="KIG16112.1"/>
    <property type="molecule type" value="Genomic_DNA"/>
</dbReference>
<evidence type="ECO:0000313" key="5">
    <source>
        <dbReference type="Proteomes" id="UP000031599"/>
    </source>
</evidence>
<evidence type="ECO:0000259" key="3">
    <source>
        <dbReference type="Pfam" id="PF02525"/>
    </source>
</evidence>
<sequence>MRILVVYCHPHADSFCHAMLERVLAGLARGRHEVEVIDLYAEGFNPVIDEAEWQVYMTTPSELDPPDTARHAERLRWAEGLVFVYPTWLFSVPALLKGWLERVFVPGVSFTLPGPGQHAPASMLRHIRLIAGVTSTGTPRWVMALSGSAGKRLLLRALRLGFAIRCTRIWLCLHAMETRTQAQRVRHLERIERRFARVR</sequence>
<dbReference type="InterPro" id="IPR051545">
    <property type="entry name" value="NAD(P)H_dehydrogenase_qn"/>
</dbReference>
<evidence type="ECO:0000256" key="2">
    <source>
        <dbReference type="ARBA" id="ARBA00023002"/>
    </source>
</evidence>
<name>A0A0C2D7Y3_9BACT</name>
<reference evidence="4 5" key="1">
    <citation type="submission" date="2014-12" db="EMBL/GenBank/DDBJ databases">
        <title>Genome assembly of Enhygromyxa salina DSM 15201.</title>
        <authorList>
            <person name="Sharma G."/>
            <person name="Subramanian S."/>
        </authorList>
    </citation>
    <scope>NUCLEOTIDE SEQUENCE [LARGE SCALE GENOMIC DNA]</scope>
    <source>
        <strain evidence="4 5">DSM 15201</strain>
    </source>
</reference>
<protein>
    <submittedName>
        <fullName evidence="4">NAD(P)H oxidoreductase YRKL</fullName>
    </submittedName>
</protein>
<accession>A0A0C2D7Y3</accession>
<dbReference type="Proteomes" id="UP000031599">
    <property type="component" value="Unassembled WGS sequence"/>
</dbReference>
<proteinExistence type="inferred from homology"/>
<dbReference type="InterPro" id="IPR029039">
    <property type="entry name" value="Flavoprotein-like_sf"/>
</dbReference>
<evidence type="ECO:0000313" key="4">
    <source>
        <dbReference type="EMBL" id="KIG16112.1"/>
    </source>
</evidence>
<keyword evidence="2" id="KW-0560">Oxidoreductase</keyword>
<dbReference type="RefSeq" id="WP_052550405.1">
    <property type="nucleotide sequence ID" value="NZ_JMCC02000043.1"/>
</dbReference>
<comment type="caution">
    <text evidence="4">The sequence shown here is derived from an EMBL/GenBank/DDBJ whole genome shotgun (WGS) entry which is preliminary data.</text>
</comment>
<dbReference type="GO" id="GO:0003955">
    <property type="term" value="F:NAD(P)H dehydrogenase (quinone) activity"/>
    <property type="evidence" value="ECO:0007669"/>
    <property type="project" value="TreeGrafter"/>
</dbReference>
<dbReference type="PANTHER" id="PTHR10204:SF34">
    <property type="entry name" value="NAD(P)H DEHYDROGENASE [QUINONE] 1 ISOFORM 1"/>
    <property type="match status" value="1"/>
</dbReference>
<dbReference type="InterPro" id="IPR003680">
    <property type="entry name" value="Flavodoxin_fold"/>
</dbReference>